<name>A0A182WNI4_9DIPT</name>
<reference evidence="1" key="2">
    <citation type="submission" date="2020-05" db="UniProtKB">
        <authorList>
            <consortium name="EnsemblMetazoa"/>
        </authorList>
    </citation>
    <scope>IDENTIFICATION</scope>
    <source>
        <strain evidence="1">MINIMUS1</strain>
    </source>
</reference>
<dbReference type="AlphaFoldDB" id="A0A182WNI4"/>
<dbReference type="EnsemblMetazoa" id="AMIN014273-RA">
    <property type="protein sequence ID" value="AMIN014273-PA"/>
    <property type="gene ID" value="AMIN014273"/>
</dbReference>
<dbReference type="Proteomes" id="UP000075920">
    <property type="component" value="Unassembled WGS sequence"/>
</dbReference>
<evidence type="ECO:0000313" key="1">
    <source>
        <dbReference type="EnsemblMetazoa" id="AMIN014273-PA"/>
    </source>
</evidence>
<accession>A0A182WNI4</accession>
<evidence type="ECO:0000313" key="2">
    <source>
        <dbReference type="Proteomes" id="UP000075920"/>
    </source>
</evidence>
<keyword evidence="2" id="KW-1185">Reference proteome</keyword>
<organism evidence="1 2">
    <name type="scientific">Anopheles minimus</name>
    <dbReference type="NCBI Taxonomy" id="112268"/>
    <lineage>
        <taxon>Eukaryota</taxon>
        <taxon>Metazoa</taxon>
        <taxon>Ecdysozoa</taxon>
        <taxon>Arthropoda</taxon>
        <taxon>Hexapoda</taxon>
        <taxon>Insecta</taxon>
        <taxon>Pterygota</taxon>
        <taxon>Neoptera</taxon>
        <taxon>Endopterygota</taxon>
        <taxon>Diptera</taxon>
        <taxon>Nematocera</taxon>
        <taxon>Culicoidea</taxon>
        <taxon>Culicidae</taxon>
        <taxon>Anophelinae</taxon>
        <taxon>Anopheles</taxon>
    </lineage>
</organism>
<dbReference type="VEuPathDB" id="VectorBase:AMIN014273"/>
<proteinExistence type="predicted"/>
<protein>
    <submittedName>
        <fullName evidence="1">Uncharacterized protein</fullName>
    </submittedName>
</protein>
<sequence length="60" mass="6640">CLVGALPALAQTRTRASGGRKKNDCKWCTNRTESPLELNEFGRFWSSVAGTGWHFIVADE</sequence>
<reference evidence="2" key="1">
    <citation type="submission" date="2013-03" db="EMBL/GenBank/DDBJ databases">
        <title>The Genome Sequence of Anopheles minimus MINIMUS1.</title>
        <authorList>
            <consortium name="The Broad Institute Genomics Platform"/>
            <person name="Neafsey D.E."/>
            <person name="Walton C."/>
            <person name="Walker B."/>
            <person name="Young S.K."/>
            <person name="Zeng Q."/>
            <person name="Gargeya S."/>
            <person name="Fitzgerald M."/>
            <person name="Haas B."/>
            <person name="Abouelleil A."/>
            <person name="Allen A.W."/>
            <person name="Alvarado L."/>
            <person name="Arachchi H.M."/>
            <person name="Berlin A.M."/>
            <person name="Chapman S.B."/>
            <person name="Gainer-Dewar J."/>
            <person name="Goldberg J."/>
            <person name="Griggs A."/>
            <person name="Gujja S."/>
            <person name="Hansen M."/>
            <person name="Howarth C."/>
            <person name="Imamovic A."/>
            <person name="Ireland A."/>
            <person name="Larimer J."/>
            <person name="McCowan C."/>
            <person name="Murphy C."/>
            <person name="Pearson M."/>
            <person name="Poon T.W."/>
            <person name="Priest M."/>
            <person name="Roberts A."/>
            <person name="Saif S."/>
            <person name="Shea T."/>
            <person name="Sisk P."/>
            <person name="Sykes S."/>
            <person name="Wortman J."/>
            <person name="Nusbaum C."/>
            <person name="Birren B."/>
        </authorList>
    </citation>
    <scope>NUCLEOTIDE SEQUENCE [LARGE SCALE GENOMIC DNA]</scope>
    <source>
        <strain evidence="2">MINIMUS1</strain>
    </source>
</reference>